<evidence type="ECO:0000256" key="1">
    <source>
        <dbReference type="SAM" id="MobiDB-lite"/>
    </source>
</evidence>
<dbReference type="OrthoDB" id="10340511at2759"/>
<name>A0A167RSS1_CALVF</name>
<feature type="compositionally biased region" description="Pro residues" evidence="1">
    <location>
        <begin position="222"/>
        <end position="235"/>
    </location>
</feature>
<organism evidence="2 3">
    <name type="scientific">Calocera viscosa (strain TUFC12733)</name>
    <dbReference type="NCBI Taxonomy" id="1330018"/>
    <lineage>
        <taxon>Eukaryota</taxon>
        <taxon>Fungi</taxon>
        <taxon>Dikarya</taxon>
        <taxon>Basidiomycota</taxon>
        <taxon>Agaricomycotina</taxon>
        <taxon>Dacrymycetes</taxon>
        <taxon>Dacrymycetales</taxon>
        <taxon>Dacrymycetaceae</taxon>
        <taxon>Calocera</taxon>
    </lineage>
</organism>
<dbReference type="AlphaFoldDB" id="A0A167RSS1"/>
<proteinExistence type="predicted"/>
<protein>
    <submittedName>
        <fullName evidence="2">Uncharacterized protein</fullName>
    </submittedName>
</protein>
<keyword evidence="3" id="KW-1185">Reference proteome</keyword>
<evidence type="ECO:0000313" key="3">
    <source>
        <dbReference type="Proteomes" id="UP000076738"/>
    </source>
</evidence>
<evidence type="ECO:0000313" key="2">
    <source>
        <dbReference type="EMBL" id="KZP01239.1"/>
    </source>
</evidence>
<gene>
    <name evidence="2" type="ORF">CALVIDRAFT_127912</name>
</gene>
<dbReference type="Proteomes" id="UP000076738">
    <property type="component" value="Unassembled WGS sequence"/>
</dbReference>
<feature type="region of interest" description="Disordered" evidence="1">
    <location>
        <begin position="210"/>
        <end position="241"/>
    </location>
</feature>
<reference evidence="2 3" key="1">
    <citation type="journal article" date="2016" name="Mol. Biol. Evol.">
        <title>Comparative Genomics of Early-Diverging Mushroom-Forming Fungi Provides Insights into the Origins of Lignocellulose Decay Capabilities.</title>
        <authorList>
            <person name="Nagy L.G."/>
            <person name="Riley R."/>
            <person name="Tritt A."/>
            <person name="Adam C."/>
            <person name="Daum C."/>
            <person name="Floudas D."/>
            <person name="Sun H."/>
            <person name="Yadav J.S."/>
            <person name="Pangilinan J."/>
            <person name="Larsson K.H."/>
            <person name="Matsuura K."/>
            <person name="Barry K."/>
            <person name="Labutti K."/>
            <person name="Kuo R."/>
            <person name="Ohm R.A."/>
            <person name="Bhattacharya S.S."/>
            <person name="Shirouzu T."/>
            <person name="Yoshinaga Y."/>
            <person name="Martin F.M."/>
            <person name="Grigoriev I.V."/>
            <person name="Hibbett D.S."/>
        </authorList>
    </citation>
    <scope>NUCLEOTIDE SEQUENCE [LARGE SCALE GENOMIC DNA]</scope>
    <source>
        <strain evidence="2 3">TUFC12733</strain>
    </source>
</reference>
<sequence length="241" mass="27668">MITPCGECVLPDTPRSRRKSAAHCSRFSTFNIPTAYDVLPPERSEDYPLMNCPSWNLDVLLVAICLLRAGRRRDPCRAMMKGTEQDRAPLYPTYLIVALKWMFCRTYSEQHKSSCSERTCPYALLTRGARLPMCWMNRLYTRWNCGHTRYDTEYLFECGQRMCALSRWHVTPCPTNCATCYTKLRPPQNFTQMSHDYPCPDCQDAITRGGNPAPGYGRDPPRAPYPPDFAGPVHPPDFAHR</sequence>
<dbReference type="EMBL" id="KV417267">
    <property type="protein sequence ID" value="KZP01239.1"/>
    <property type="molecule type" value="Genomic_DNA"/>
</dbReference>
<accession>A0A167RSS1</accession>